<evidence type="ECO:0000313" key="2">
    <source>
        <dbReference type="EMBL" id="MCG2665872.1"/>
    </source>
</evidence>
<feature type="region of interest" description="Disordered" evidence="1">
    <location>
        <begin position="52"/>
        <end position="127"/>
    </location>
</feature>
<keyword evidence="3" id="KW-1185">Reference proteome</keyword>
<comment type="caution">
    <text evidence="2">The sequence shown here is derived from an EMBL/GenBank/DDBJ whole genome shotgun (WGS) entry which is preliminary data.</text>
</comment>
<dbReference type="RefSeq" id="WP_237869073.1">
    <property type="nucleotide sequence ID" value="NZ_JAKLUA010000001.1"/>
</dbReference>
<evidence type="ECO:0000256" key="1">
    <source>
        <dbReference type="SAM" id="MobiDB-lite"/>
    </source>
</evidence>
<dbReference type="Proteomes" id="UP001139012">
    <property type="component" value="Unassembled WGS sequence"/>
</dbReference>
<protein>
    <submittedName>
        <fullName evidence="2">Uncharacterized protein</fullName>
    </submittedName>
</protein>
<accession>A0ABS9LFT7</accession>
<sequence length="140" mass="15486">MTIERPMFPPRGESAGAVYVKTDIPPEQIFQAIGRLRKEARDEIDRLIRFLDSTENHMELEPEDEGDDSELEDDDPAEDDGLAEPSLGSVDPSMAGGDQTHWAAGGRRDLESDPAESGIGDHDGLLEQVGWQDWQHTVMA</sequence>
<dbReference type="EMBL" id="JAKLUA010000001">
    <property type="protein sequence ID" value="MCG2665872.1"/>
    <property type="molecule type" value="Genomic_DNA"/>
</dbReference>
<gene>
    <name evidence="2" type="ORF">L6637_02860</name>
</gene>
<reference evidence="2" key="1">
    <citation type="submission" date="2022-01" db="EMBL/GenBank/DDBJ databases">
        <title>Genome sequnece data of strain Bradyrhizobium sp. nov.</title>
        <authorList>
            <person name="Zhang J."/>
        </authorList>
    </citation>
    <scope>NUCLEOTIDE SEQUENCE</scope>
    <source>
        <strain evidence="2">WYCCWR 12774</strain>
    </source>
</reference>
<organism evidence="2 3">
    <name type="scientific">Bradyrhizobium zhengyangense</name>
    <dbReference type="NCBI Taxonomy" id="2911009"/>
    <lineage>
        <taxon>Bacteria</taxon>
        <taxon>Pseudomonadati</taxon>
        <taxon>Pseudomonadota</taxon>
        <taxon>Alphaproteobacteria</taxon>
        <taxon>Hyphomicrobiales</taxon>
        <taxon>Nitrobacteraceae</taxon>
        <taxon>Bradyrhizobium</taxon>
    </lineage>
</organism>
<name>A0ABS9LFT7_9BRAD</name>
<feature type="compositionally biased region" description="Acidic residues" evidence="1">
    <location>
        <begin position="61"/>
        <end position="82"/>
    </location>
</feature>
<proteinExistence type="predicted"/>
<evidence type="ECO:0000313" key="3">
    <source>
        <dbReference type="Proteomes" id="UP001139012"/>
    </source>
</evidence>